<feature type="domain" description="PIN" evidence="7">
    <location>
        <begin position="5"/>
        <end position="131"/>
    </location>
</feature>
<dbReference type="GO" id="GO:0016787">
    <property type="term" value="F:hydrolase activity"/>
    <property type="evidence" value="ECO:0007669"/>
    <property type="project" value="UniProtKB-KW"/>
</dbReference>
<dbReference type="EMBL" id="JAALAA010000002">
    <property type="protein sequence ID" value="NGN91662.1"/>
    <property type="molecule type" value="Genomic_DNA"/>
</dbReference>
<dbReference type="InterPro" id="IPR002716">
    <property type="entry name" value="PIN_dom"/>
</dbReference>
<dbReference type="Proteomes" id="UP000483261">
    <property type="component" value="Unassembled WGS sequence"/>
</dbReference>
<proteinExistence type="inferred from homology"/>
<feature type="binding site" evidence="6">
    <location>
        <position position="106"/>
    </location>
    <ligand>
        <name>Mg(2+)</name>
        <dbReference type="ChEBI" id="CHEBI:18420"/>
    </ligand>
</feature>
<dbReference type="InterPro" id="IPR022907">
    <property type="entry name" value="VapC_family"/>
</dbReference>
<dbReference type="InterPro" id="IPR029060">
    <property type="entry name" value="PIN-like_dom_sf"/>
</dbReference>
<keyword evidence="3 6" id="KW-0479">Metal-binding</keyword>
<comment type="similarity">
    <text evidence="6">Belongs to the PINc/VapC protein family.</text>
</comment>
<gene>
    <name evidence="6" type="primary">vapC</name>
    <name evidence="8" type="ORF">G5C66_02765</name>
</gene>
<evidence type="ECO:0000256" key="2">
    <source>
        <dbReference type="ARBA" id="ARBA00022722"/>
    </source>
</evidence>
<keyword evidence="2 6" id="KW-0540">Nuclease</keyword>
<comment type="function">
    <text evidence="6">Toxic component of a toxin-antitoxin (TA) system. An RNase.</text>
</comment>
<keyword evidence="9" id="KW-1185">Reference proteome</keyword>
<evidence type="ECO:0000256" key="4">
    <source>
        <dbReference type="ARBA" id="ARBA00022801"/>
    </source>
</evidence>
<dbReference type="Gene3D" id="3.40.50.1010">
    <property type="entry name" value="5'-nuclease"/>
    <property type="match status" value="1"/>
</dbReference>
<keyword evidence="5 6" id="KW-0460">Magnesium</keyword>
<dbReference type="GO" id="GO:0090729">
    <property type="term" value="F:toxin activity"/>
    <property type="evidence" value="ECO:0007669"/>
    <property type="project" value="UniProtKB-KW"/>
</dbReference>
<dbReference type="RefSeq" id="WP_165109434.1">
    <property type="nucleotide sequence ID" value="NZ_JAALAA010000002.1"/>
</dbReference>
<name>A0A6M1QW65_9ACTN</name>
<accession>A0A6M1QW65</accession>
<keyword evidence="1 6" id="KW-1277">Toxin-antitoxin system</keyword>
<feature type="binding site" evidence="6">
    <location>
        <position position="8"/>
    </location>
    <ligand>
        <name>Mg(2+)</name>
        <dbReference type="ChEBI" id="CHEBI:18420"/>
    </ligand>
</feature>
<evidence type="ECO:0000259" key="7">
    <source>
        <dbReference type="Pfam" id="PF01850"/>
    </source>
</evidence>
<evidence type="ECO:0000313" key="8">
    <source>
        <dbReference type="EMBL" id="NGN91662.1"/>
    </source>
</evidence>
<evidence type="ECO:0000256" key="3">
    <source>
        <dbReference type="ARBA" id="ARBA00022723"/>
    </source>
</evidence>
<dbReference type="Pfam" id="PF01850">
    <property type="entry name" value="PIN"/>
    <property type="match status" value="1"/>
</dbReference>
<dbReference type="InterPro" id="IPR051619">
    <property type="entry name" value="TypeII_TA_RNase_PINc/VapC"/>
</dbReference>
<sequence length="147" mass="16011">MADVYVVDTGVFIRWFVDQDGFEHAREIQEALVNETITAATVDFARVEVAGVLRKKGLLANLLSEDEFAAAVRIIDDLGVTVHQTGADRLERAARLAASKMLRMYDALFVSLADELDLPLLTSDAKLARAADGIIQVDVLRGISLPA</sequence>
<dbReference type="PANTHER" id="PTHR35901:SF1">
    <property type="entry name" value="EXONUCLEASE VAPC9"/>
    <property type="match status" value="1"/>
</dbReference>
<reference evidence="8 9" key="1">
    <citation type="submission" date="2020-02" db="EMBL/GenBank/DDBJ databases">
        <title>Whole-genome analyses of novel actinobacteria.</title>
        <authorList>
            <person name="Sahin N."/>
        </authorList>
    </citation>
    <scope>NUCLEOTIDE SEQUENCE [LARGE SCALE GENOMIC DNA]</scope>
    <source>
        <strain evidence="8 9">KC13</strain>
    </source>
</reference>
<evidence type="ECO:0000256" key="5">
    <source>
        <dbReference type="ARBA" id="ARBA00022842"/>
    </source>
</evidence>
<dbReference type="SUPFAM" id="SSF88723">
    <property type="entry name" value="PIN domain-like"/>
    <property type="match status" value="1"/>
</dbReference>
<dbReference type="InterPro" id="IPR044153">
    <property type="entry name" value="PIN_Pae0151-like"/>
</dbReference>
<comment type="caution">
    <text evidence="8">The sequence shown here is derived from an EMBL/GenBank/DDBJ whole genome shotgun (WGS) entry which is preliminary data.</text>
</comment>
<dbReference type="GO" id="GO:0004540">
    <property type="term" value="F:RNA nuclease activity"/>
    <property type="evidence" value="ECO:0007669"/>
    <property type="project" value="InterPro"/>
</dbReference>
<comment type="cofactor">
    <cofactor evidence="6">
        <name>Mg(2+)</name>
        <dbReference type="ChEBI" id="CHEBI:18420"/>
    </cofactor>
</comment>
<keyword evidence="4 6" id="KW-0378">Hydrolase</keyword>
<dbReference type="CDD" id="cd09873">
    <property type="entry name" value="PIN_Pae0151-like"/>
    <property type="match status" value="1"/>
</dbReference>
<evidence type="ECO:0000256" key="6">
    <source>
        <dbReference type="HAMAP-Rule" id="MF_00265"/>
    </source>
</evidence>
<dbReference type="GO" id="GO:0000287">
    <property type="term" value="F:magnesium ion binding"/>
    <property type="evidence" value="ECO:0007669"/>
    <property type="project" value="UniProtKB-UniRule"/>
</dbReference>
<dbReference type="HAMAP" id="MF_00265">
    <property type="entry name" value="VapC_Nob1"/>
    <property type="match status" value="1"/>
</dbReference>
<keyword evidence="6" id="KW-0800">Toxin</keyword>
<organism evidence="8 9">
    <name type="scientific">Nocardioides turkmenicus</name>
    <dbReference type="NCBI Taxonomy" id="2711220"/>
    <lineage>
        <taxon>Bacteria</taxon>
        <taxon>Bacillati</taxon>
        <taxon>Actinomycetota</taxon>
        <taxon>Actinomycetes</taxon>
        <taxon>Propionibacteriales</taxon>
        <taxon>Nocardioidaceae</taxon>
        <taxon>Nocardioides</taxon>
    </lineage>
</organism>
<dbReference type="PANTHER" id="PTHR35901">
    <property type="entry name" value="RIBONUCLEASE VAPC3"/>
    <property type="match status" value="1"/>
</dbReference>
<dbReference type="EC" id="3.1.-.-" evidence="6"/>
<evidence type="ECO:0000256" key="1">
    <source>
        <dbReference type="ARBA" id="ARBA00022649"/>
    </source>
</evidence>
<dbReference type="AlphaFoldDB" id="A0A6M1QW65"/>
<evidence type="ECO:0000313" key="9">
    <source>
        <dbReference type="Proteomes" id="UP000483261"/>
    </source>
</evidence>
<protein>
    <recommendedName>
        <fullName evidence="6">Ribonuclease VapC</fullName>
        <shortName evidence="6">RNase VapC</shortName>
        <ecNumber evidence="6">3.1.-.-</ecNumber>
    </recommendedName>
    <alternativeName>
        <fullName evidence="6">Toxin VapC</fullName>
    </alternativeName>
</protein>